<feature type="compositionally biased region" description="Basic residues" evidence="3">
    <location>
        <begin position="1"/>
        <end position="11"/>
    </location>
</feature>
<protein>
    <recommendedName>
        <fullName evidence="2">UPF0102 protein A2782_03165</fullName>
    </recommendedName>
</protein>
<dbReference type="PANTHER" id="PTHR34039">
    <property type="entry name" value="UPF0102 PROTEIN YRAN"/>
    <property type="match status" value="1"/>
</dbReference>
<organism evidence="4 5">
    <name type="scientific">Candidatus Blackburnbacteria bacterium RIFCSPHIGHO2_01_FULL_43_15b</name>
    <dbReference type="NCBI Taxonomy" id="1797513"/>
    <lineage>
        <taxon>Bacteria</taxon>
        <taxon>Candidatus Blackburniibacteriota</taxon>
    </lineage>
</organism>
<accession>A0A1G1V2T3</accession>
<dbReference type="Pfam" id="PF02021">
    <property type="entry name" value="UPF0102"/>
    <property type="match status" value="1"/>
</dbReference>
<dbReference type="PANTHER" id="PTHR34039:SF1">
    <property type="entry name" value="UPF0102 PROTEIN YRAN"/>
    <property type="match status" value="1"/>
</dbReference>
<dbReference type="Gene3D" id="3.40.1350.10">
    <property type="match status" value="1"/>
</dbReference>
<evidence type="ECO:0000313" key="5">
    <source>
        <dbReference type="Proteomes" id="UP000177967"/>
    </source>
</evidence>
<dbReference type="GO" id="GO:0003676">
    <property type="term" value="F:nucleic acid binding"/>
    <property type="evidence" value="ECO:0007669"/>
    <property type="project" value="InterPro"/>
</dbReference>
<evidence type="ECO:0000256" key="2">
    <source>
        <dbReference type="HAMAP-Rule" id="MF_00048"/>
    </source>
</evidence>
<dbReference type="EMBL" id="MHBW01000006">
    <property type="protein sequence ID" value="OGY09693.1"/>
    <property type="molecule type" value="Genomic_DNA"/>
</dbReference>
<dbReference type="NCBIfam" id="NF009150">
    <property type="entry name" value="PRK12497.1-3"/>
    <property type="match status" value="1"/>
</dbReference>
<dbReference type="Proteomes" id="UP000177967">
    <property type="component" value="Unassembled WGS sequence"/>
</dbReference>
<evidence type="ECO:0000256" key="1">
    <source>
        <dbReference type="ARBA" id="ARBA00006738"/>
    </source>
</evidence>
<evidence type="ECO:0000313" key="4">
    <source>
        <dbReference type="EMBL" id="OGY09693.1"/>
    </source>
</evidence>
<name>A0A1G1V2T3_9BACT</name>
<dbReference type="InterPro" id="IPR011856">
    <property type="entry name" value="tRNA_endonuc-like_dom_sf"/>
</dbReference>
<comment type="similarity">
    <text evidence="1 2">Belongs to the UPF0102 family.</text>
</comment>
<dbReference type="InterPro" id="IPR011335">
    <property type="entry name" value="Restrct_endonuc-II-like"/>
</dbReference>
<gene>
    <name evidence="4" type="ORF">A2782_03165</name>
</gene>
<dbReference type="STRING" id="1797513.A2782_03165"/>
<dbReference type="AlphaFoldDB" id="A0A1G1V2T3"/>
<dbReference type="CDD" id="cd20736">
    <property type="entry name" value="PoNe_Nuclease"/>
    <property type="match status" value="1"/>
</dbReference>
<reference evidence="4 5" key="1">
    <citation type="journal article" date="2016" name="Nat. Commun.">
        <title>Thousands of microbial genomes shed light on interconnected biogeochemical processes in an aquifer system.</title>
        <authorList>
            <person name="Anantharaman K."/>
            <person name="Brown C.T."/>
            <person name="Hug L.A."/>
            <person name="Sharon I."/>
            <person name="Castelle C.J."/>
            <person name="Probst A.J."/>
            <person name="Thomas B.C."/>
            <person name="Singh A."/>
            <person name="Wilkins M.J."/>
            <person name="Karaoz U."/>
            <person name="Brodie E.L."/>
            <person name="Williams K.H."/>
            <person name="Hubbard S.S."/>
            <person name="Banfield J.F."/>
        </authorList>
    </citation>
    <scope>NUCLEOTIDE SEQUENCE [LARGE SCALE GENOMIC DNA]</scope>
</reference>
<dbReference type="HAMAP" id="MF_00048">
    <property type="entry name" value="UPF0102"/>
    <property type="match status" value="1"/>
</dbReference>
<feature type="region of interest" description="Disordered" evidence="3">
    <location>
        <begin position="1"/>
        <end position="22"/>
    </location>
</feature>
<sequence length="131" mass="15064">MPDLKLHKHPLPKNLNKTTRGVGNRGENEACKFLKRQGYKIIARNFHNRTGEIDIVALDHNVLVFVEVKTRFSYTYGLPEESVTPQKINSIVRTGQYFKLLNPQTPDLMRVDVVAIDYVENTTRLLKNVSQ</sequence>
<comment type="caution">
    <text evidence="4">The sequence shown here is derived from an EMBL/GenBank/DDBJ whole genome shotgun (WGS) entry which is preliminary data.</text>
</comment>
<proteinExistence type="inferred from homology"/>
<dbReference type="InterPro" id="IPR003509">
    <property type="entry name" value="UPF0102_YraN-like"/>
</dbReference>
<dbReference type="SUPFAM" id="SSF52980">
    <property type="entry name" value="Restriction endonuclease-like"/>
    <property type="match status" value="1"/>
</dbReference>
<evidence type="ECO:0000256" key="3">
    <source>
        <dbReference type="SAM" id="MobiDB-lite"/>
    </source>
</evidence>